<gene>
    <name evidence="1" type="ORF">KSX_69800</name>
</gene>
<keyword evidence="2" id="KW-1185">Reference proteome</keyword>
<evidence type="ECO:0000313" key="1">
    <source>
        <dbReference type="EMBL" id="GHO48817.1"/>
    </source>
</evidence>
<dbReference type="Proteomes" id="UP000612362">
    <property type="component" value="Unassembled WGS sequence"/>
</dbReference>
<evidence type="ECO:0000313" key="2">
    <source>
        <dbReference type="Proteomes" id="UP000612362"/>
    </source>
</evidence>
<proteinExistence type="predicted"/>
<sequence>MSDPLHTSSQESSISWNSRWQKKHAFPANDSAHESVSSQDLSFEHFLEAVIQQMHPEGRAQHQAGMHRYLRTLLPDGVTLADLAAGWQVLAQPQNDTNSEVAHRRKTCAELAAIAVQFTNGQGHLASAVSTWQAWLNSSQRSTDPRLTALRSTFARELAELQKSAF</sequence>
<comment type="caution">
    <text evidence="1">The sequence shown here is derived from an EMBL/GenBank/DDBJ whole genome shotgun (WGS) entry which is preliminary data.</text>
</comment>
<organism evidence="1 2">
    <name type="scientific">Ktedonospora formicarum</name>
    <dbReference type="NCBI Taxonomy" id="2778364"/>
    <lineage>
        <taxon>Bacteria</taxon>
        <taxon>Bacillati</taxon>
        <taxon>Chloroflexota</taxon>
        <taxon>Ktedonobacteria</taxon>
        <taxon>Ktedonobacterales</taxon>
        <taxon>Ktedonobacteraceae</taxon>
        <taxon>Ktedonospora</taxon>
    </lineage>
</organism>
<accession>A0A8J3IA44</accession>
<dbReference type="RefSeq" id="WP_220197987.1">
    <property type="nucleotide sequence ID" value="NZ_BNJF01000004.1"/>
</dbReference>
<name>A0A8J3IA44_9CHLR</name>
<dbReference type="EMBL" id="BNJF01000004">
    <property type="protein sequence ID" value="GHO48817.1"/>
    <property type="molecule type" value="Genomic_DNA"/>
</dbReference>
<protein>
    <submittedName>
        <fullName evidence="1">Uncharacterized protein</fullName>
    </submittedName>
</protein>
<reference evidence="1" key="1">
    <citation type="submission" date="2020-10" db="EMBL/GenBank/DDBJ databases">
        <title>Taxonomic study of unclassified bacteria belonging to the class Ktedonobacteria.</title>
        <authorList>
            <person name="Yabe S."/>
            <person name="Wang C.M."/>
            <person name="Zheng Y."/>
            <person name="Sakai Y."/>
            <person name="Cavaletti L."/>
            <person name="Monciardini P."/>
            <person name="Donadio S."/>
        </authorList>
    </citation>
    <scope>NUCLEOTIDE SEQUENCE</scope>
    <source>
        <strain evidence="1">SOSP1-1</strain>
    </source>
</reference>
<dbReference type="AlphaFoldDB" id="A0A8J3IA44"/>